<dbReference type="OMA" id="IARLCIH"/>
<keyword evidence="2" id="KW-0804">Transcription</keyword>
<dbReference type="EMBL" id="LT934122">
    <property type="protein sequence ID" value="VAI53802.1"/>
    <property type="molecule type" value="Genomic_DNA"/>
</dbReference>
<accession>A0A9R0YE88</accession>
<evidence type="ECO:0000313" key="4">
    <source>
        <dbReference type="EMBL" id="VAI53802.1"/>
    </source>
</evidence>
<comment type="similarity">
    <text evidence="1">Belongs to the mTERF family.</text>
</comment>
<keyword evidence="5" id="KW-1185">Reference proteome</keyword>
<dbReference type="InterPro" id="IPR038538">
    <property type="entry name" value="MTERF_sf"/>
</dbReference>
<dbReference type="FunFam" id="1.25.70.10:FF:000001">
    <property type="entry name" value="Mitochondrial transcription termination factor-like"/>
    <property type="match status" value="1"/>
</dbReference>
<protein>
    <submittedName>
        <fullName evidence="4">Uncharacterized protein</fullName>
    </submittedName>
</protein>
<dbReference type="InterPro" id="IPR003690">
    <property type="entry name" value="MTERF"/>
</dbReference>
<dbReference type="Gene3D" id="1.25.70.10">
    <property type="entry name" value="Transcription termination factor 3, mitochondrial"/>
    <property type="match status" value="1"/>
</dbReference>
<organism evidence="4 5">
    <name type="scientific">Triticum turgidum subsp. durum</name>
    <name type="common">Durum wheat</name>
    <name type="synonym">Triticum durum</name>
    <dbReference type="NCBI Taxonomy" id="4567"/>
    <lineage>
        <taxon>Eukaryota</taxon>
        <taxon>Viridiplantae</taxon>
        <taxon>Streptophyta</taxon>
        <taxon>Embryophyta</taxon>
        <taxon>Tracheophyta</taxon>
        <taxon>Spermatophyta</taxon>
        <taxon>Magnoliopsida</taxon>
        <taxon>Liliopsida</taxon>
        <taxon>Poales</taxon>
        <taxon>Poaceae</taxon>
        <taxon>BOP clade</taxon>
        <taxon>Pooideae</taxon>
        <taxon>Triticodae</taxon>
        <taxon>Triticeae</taxon>
        <taxon>Triticinae</taxon>
        <taxon>Triticum</taxon>
    </lineage>
</organism>
<evidence type="ECO:0000256" key="2">
    <source>
        <dbReference type="ARBA" id="ARBA00022472"/>
    </source>
</evidence>
<dbReference type="PANTHER" id="PTHR13068:SF111">
    <property type="match status" value="1"/>
</dbReference>
<dbReference type="Proteomes" id="UP000324705">
    <property type="component" value="Chromosome 6B"/>
</dbReference>
<keyword evidence="2" id="KW-0805">Transcription regulation</keyword>
<evidence type="ECO:0000256" key="1">
    <source>
        <dbReference type="ARBA" id="ARBA00007692"/>
    </source>
</evidence>
<name>A0A9R0YE88_TRITD</name>
<reference evidence="4 5" key="1">
    <citation type="submission" date="2017-09" db="EMBL/GenBank/DDBJ databases">
        <authorList>
            <consortium name="International Durum Wheat Genome Sequencing Consortium (IDWGSC)"/>
            <person name="Milanesi L."/>
        </authorList>
    </citation>
    <scope>NUCLEOTIDE SEQUENCE [LARGE SCALE GENOMIC DNA]</scope>
    <source>
        <strain evidence="5">cv. Svevo</strain>
    </source>
</reference>
<keyword evidence="3" id="KW-0809">Transit peptide</keyword>
<dbReference type="SMART" id="SM00733">
    <property type="entry name" value="Mterf"/>
    <property type="match status" value="5"/>
</dbReference>
<dbReference type="PANTHER" id="PTHR13068">
    <property type="entry name" value="CGI-12 PROTEIN-RELATED"/>
    <property type="match status" value="1"/>
</dbReference>
<evidence type="ECO:0000313" key="5">
    <source>
        <dbReference type="Proteomes" id="UP000324705"/>
    </source>
</evidence>
<dbReference type="GO" id="GO:0006353">
    <property type="term" value="P:DNA-templated transcription termination"/>
    <property type="evidence" value="ECO:0007669"/>
    <property type="project" value="UniProtKB-KW"/>
</dbReference>
<dbReference type="GO" id="GO:0003676">
    <property type="term" value="F:nucleic acid binding"/>
    <property type="evidence" value="ECO:0007669"/>
    <property type="project" value="InterPro"/>
</dbReference>
<dbReference type="Gramene" id="TRITD6Bv1G018500.1">
    <property type="protein sequence ID" value="TRITD6Bv1G018500.1"/>
    <property type="gene ID" value="TRITD6Bv1G018500"/>
</dbReference>
<dbReference type="AlphaFoldDB" id="A0A9R0YE88"/>
<proteinExistence type="inferred from homology"/>
<evidence type="ECO:0000256" key="3">
    <source>
        <dbReference type="ARBA" id="ARBA00022946"/>
    </source>
</evidence>
<keyword evidence="2" id="KW-0806">Transcription termination</keyword>
<dbReference type="Pfam" id="PF02536">
    <property type="entry name" value="mTERF"/>
    <property type="match status" value="2"/>
</dbReference>
<gene>
    <name evidence="4" type="ORF">TRITD_6Bv1G018500</name>
</gene>
<sequence length="421" mass="45609">MGQLVILKVGVDTAPTQTLTTLSSVSHHPLAAGAAMLRLRRGVLAQLLSSPSVSPLHRLLYATAPAAPCISPNPAFAVDDYLVRTCGLTRAQALKASAKLSHLKSRAKPDAVLSFLAGLGLSTADVASVVAKDPLFLCAKVYKTLAPNVAELTGLGLSPSEIARLVSLGPDRFRCRSIVSTPEYCLPLFGSYDNLLRALPRAGGSILGSDLDRVVKPNVTFLHECGLAACDIARLCIHTPLLLNISTERIRTAVACVEGLLGVPRGSLMFKHALQAVAFLSEDKITAKVEPLKKTFTWTDAEVGIAVSRAPSLLKRSEDSLQRMSEFLISEVGLEPAYIAHRPTLLTFSLKGRLRARHYVVKCLKENGLLSRNRDYYYAVKITGKEFVEKFICPHKEAAPHLAKDYAAACKDEVPTRFRFT</sequence>